<organism evidence="1 2">
    <name type="scientific">Candidatus Vogelbacteria bacterium RIFOXYD1_FULL_46_19</name>
    <dbReference type="NCBI Taxonomy" id="1802439"/>
    <lineage>
        <taxon>Bacteria</taxon>
        <taxon>Candidatus Vogeliibacteriota</taxon>
    </lineage>
</organism>
<accession>A0A1G2QG92</accession>
<comment type="caution">
    <text evidence="1">The sequence shown here is derived from an EMBL/GenBank/DDBJ whole genome shotgun (WGS) entry which is preliminary data.</text>
</comment>
<dbReference type="STRING" id="1802439.A2589_02130"/>
<dbReference type="Proteomes" id="UP000177838">
    <property type="component" value="Unassembled WGS sequence"/>
</dbReference>
<evidence type="ECO:0000313" key="1">
    <source>
        <dbReference type="EMBL" id="OHA59635.1"/>
    </source>
</evidence>
<evidence type="ECO:0000313" key="2">
    <source>
        <dbReference type="Proteomes" id="UP000177838"/>
    </source>
</evidence>
<dbReference type="AlphaFoldDB" id="A0A1G2QG92"/>
<sequence length="221" mass="25876">MIEKLQVEHFPLIDRLHTDVLEEKYGKVHAEILRHDDQIREIHICDQEGISRTYALTFLTFDSKDEEVTKINEEIKNGELIGQAFKKYGYSIRKNVVTVYTLNLPEWLKNEFRVVDDKAKARLSEFYAKKEGKEPFIYGVVTEIYSPDFRPAEVNDIDVQQDNPTTNALEKVGFTKENIWDRLGSGNEWLDEKDKFAKAQELASTEELNLEDRVRRFLDSK</sequence>
<proteinExistence type="predicted"/>
<reference evidence="1 2" key="1">
    <citation type="journal article" date="2016" name="Nat. Commun.">
        <title>Thousands of microbial genomes shed light on interconnected biogeochemical processes in an aquifer system.</title>
        <authorList>
            <person name="Anantharaman K."/>
            <person name="Brown C.T."/>
            <person name="Hug L.A."/>
            <person name="Sharon I."/>
            <person name="Castelle C.J."/>
            <person name="Probst A.J."/>
            <person name="Thomas B.C."/>
            <person name="Singh A."/>
            <person name="Wilkins M.J."/>
            <person name="Karaoz U."/>
            <person name="Brodie E.L."/>
            <person name="Williams K.H."/>
            <person name="Hubbard S.S."/>
            <person name="Banfield J.F."/>
        </authorList>
    </citation>
    <scope>NUCLEOTIDE SEQUENCE [LARGE SCALE GENOMIC DNA]</scope>
</reference>
<gene>
    <name evidence="1" type="ORF">A2589_02130</name>
</gene>
<protein>
    <submittedName>
        <fullName evidence="1">Uncharacterized protein</fullName>
    </submittedName>
</protein>
<dbReference type="EMBL" id="MHTK01000006">
    <property type="protein sequence ID" value="OHA59635.1"/>
    <property type="molecule type" value="Genomic_DNA"/>
</dbReference>
<name>A0A1G2QG92_9BACT</name>